<dbReference type="EMBL" id="CP126209">
    <property type="protein sequence ID" value="WIA09889.1"/>
    <property type="molecule type" value="Genomic_DNA"/>
</dbReference>
<dbReference type="Gene3D" id="2.30.30.490">
    <property type="match status" value="1"/>
</dbReference>
<dbReference type="InterPro" id="IPR001025">
    <property type="entry name" value="BAH_dom"/>
</dbReference>
<organism evidence="2 3">
    <name type="scientific">Tetradesmus obliquus</name>
    <name type="common">Green alga</name>
    <name type="synonym">Acutodesmus obliquus</name>
    <dbReference type="NCBI Taxonomy" id="3088"/>
    <lineage>
        <taxon>Eukaryota</taxon>
        <taxon>Viridiplantae</taxon>
        <taxon>Chlorophyta</taxon>
        <taxon>core chlorophytes</taxon>
        <taxon>Chlorophyceae</taxon>
        <taxon>CS clade</taxon>
        <taxon>Sphaeropleales</taxon>
        <taxon>Scenedesmaceae</taxon>
        <taxon>Tetradesmus</taxon>
    </lineage>
</organism>
<dbReference type="Proteomes" id="UP001244341">
    <property type="component" value="Chromosome 2b"/>
</dbReference>
<evidence type="ECO:0000313" key="3">
    <source>
        <dbReference type="Proteomes" id="UP001244341"/>
    </source>
</evidence>
<proteinExistence type="predicted"/>
<evidence type="ECO:0000313" key="2">
    <source>
        <dbReference type="EMBL" id="WIA09889.1"/>
    </source>
</evidence>
<accession>A0ABY8TLV0</accession>
<keyword evidence="3" id="KW-1185">Reference proteome</keyword>
<feature type="domain" description="BAH" evidence="1">
    <location>
        <begin position="119"/>
        <end position="276"/>
    </location>
</feature>
<reference evidence="2 3" key="1">
    <citation type="submission" date="2023-05" db="EMBL/GenBank/DDBJ databases">
        <title>A 100% complete, gapless, phased diploid assembly of the Scenedesmus obliquus UTEX 3031 genome.</title>
        <authorList>
            <person name="Biondi T.C."/>
            <person name="Hanschen E.R."/>
            <person name="Kwon T."/>
            <person name="Eng W."/>
            <person name="Kruse C.P.S."/>
            <person name="Koehler S.I."/>
            <person name="Kunde Y."/>
            <person name="Gleasner C.D."/>
            <person name="You Mak K.T."/>
            <person name="Polle J."/>
            <person name="Hovde B.T."/>
            <person name="Starkenburg S.R."/>
        </authorList>
    </citation>
    <scope>NUCLEOTIDE SEQUENCE [LARGE SCALE GENOMIC DNA]</scope>
    <source>
        <strain evidence="2 3">DOE0152z</strain>
    </source>
</reference>
<evidence type="ECO:0000259" key="1">
    <source>
        <dbReference type="PROSITE" id="PS51038"/>
    </source>
</evidence>
<dbReference type="InterPro" id="IPR043151">
    <property type="entry name" value="BAH_sf"/>
</dbReference>
<gene>
    <name evidence="2" type="ORF">OEZ85_010103</name>
</gene>
<dbReference type="PROSITE" id="PS51038">
    <property type="entry name" value="BAH"/>
    <property type="match status" value="1"/>
</dbReference>
<sequence>MTAALYSAHVCPDDVFNSCDWAEADLALEVVQPVQKLHQYSQQPYDGVSRFKGPPMSKAEVLSHYGDRPGFLQKGITNPQEMLAAVKACNQTQPQQVPLFNFRGLAMHDQDAADGDNAFEVSLGGFVLMRLEGPDGVQCRPGRVEDVFMNVAGERLVRVHWAFLLSDTPMEEYAAYFSGSGAAAAAAVTELPESLRQLHHPGRLWLARNEAVSNCYITCYPLQCIDKPCRVDYVPPGLQHPSSDHSCESGQPRFNLRHDFSYSQVFDPPFSTHEDV</sequence>
<name>A0ABY8TLV0_TETOB</name>
<protein>
    <recommendedName>
        <fullName evidence="1">BAH domain-containing protein</fullName>
    </recommendedName>
</protein>